<keyword evidence="3" id="KW-1185">Reference proteome</keyword>
<dbReference type="VEuPathDB" id="MicrosporidiaDB:HERIO_436"/>
<sequence>MKKSDEIEEIQIECRKEEISNLKKFIDKKNKENILHIIGNPGTGKTMCVNYVLNNKDHCYINYYQTTSIIKEIKNTRSMIIVIDEFDKFYQEKKKVCLNTILTLKAAKKKLITISNNLKLSQCNSILRFKPYSKDQIKNIIKQKFNKNLFESDKVIEMIASKFIKNGDMREVVRFIYSKSLIQDKIGIKDLIEHKGKEEIVSIHHKIILENKENENNLNELYRIYLSECRNLDIPPLCFNEFNLIIDIYK</sequence>
<organism evidence="2 3">
    <name type="scientific">Hepatospora eriocheir</name>
    <dbReference type="NCBI Taxonomy" id="1081669"/>
    <lineage>
        <taxon>Eukaryota</taxon>
        <taxon>Fungi</taxon>
        <taxon>Fungi incertae sedis</taxon>
        <taxon>Microsporidia</taxon>
        <taxon>Hepatosporidae</taxon>
        <taxon>Hepatospora</taxon>
    </lineage>
</organism>
<reference evidence="2 3" key="1">
    <citation type="journal article" date="2017" name="Environ. Microbiol.">
        <title>Decay of the glycolytic pathway and adaptation to intranuclear parasitism within Enterocytozoonidae microsporidia.</title>
        <authorList>
            <person name="Wiredu Boakye D."/>
            <person name="Jaroenlak P."/>
            <person name="Prachumwat A."/>
            <person name="Williams T.A."/>
            <person name="Bateman K.S."/>
            <person name="Itsathitphaisarn O."/>
            <person name="Sritunyalucksana K."/>
            <person name="Paszkiewicz K.H."/>
            <person name="Moore K.A."/>
            <person name="Stentiford G.D."/>
            <person name="Williams B.A."/>
        </authorList>
    </citation>
    <scope>NUCLEOTIDE SEQUENCE [LARGE SCALE GENOMIC DNA]</scope>
    <source>
        <strain evidence="2 3">GB1</strain>
    </source>
</reference>
<dbReference type="VEuPathDB" id="MicrosporidiaDB:A0H76_1767"/>
<dbReference type="Gene3D" id="1.10.8.60">
    <property type="match status" value="1"/>
</dbReference>
<dbReference type="GO" id="GO:0003688">
    <property type="term" value="F:DNA replication origin binding"/>
    <property type="evidence" value="ECO:0007669"/>
    <property type="project" value="TreeGrafter"/>
</dbReference>
<dbReference type="SUPFAM" id="SSF52540">
    <property type="entry name" value="P-loop containing nucleoside triphosphate hydrolases"/>
    <property type="match status" value="1"/>
</dbReference>
<feature type="domain" description="Sigma-54 factor interaction" evidence="1">
    <location>
        <begin position="18"/>
        <end position="116"/>
    </location>
</feature>
<gene>
    <name evidence="2" type="primary">CDC6</name>
    <name evidence="2" type="ORF">HERIO_436</name>
</gene>
<proteinExistence type="predicted"/>
<dbReference type="InterPro" id="IPR050311">
    <property type="entry name" value="ORC1/CDC6"/>
</dbReference>
<dbReference type="Proteomes" id="UP000192356">
    <property type="component" value="Unassembled WGS sequence"/>
</dbReference>
<accession>A0A1X0QDH7</accession>
<dbReference type="InterPro" id="IPR027417">
    <property type="entry name" value="P-loop_NTPase"/>
</dbReference>
<name>A0A1X0QDH7_9MICR</name>
<dbReference type="AlphaFoldDB" id="A0A1X0QDH7"/>
<dbReference type="GO" id="GO:0016887">
    <property type="term" value="F:ATP hydrolysis activity"/>
    <property type="evidence" value="ECO:0007669"/>
    <property type="project" value="InterPro"/>
</dbReference>
<dbReference type="GO" id="GO:0006270">
    <property type="term" value="P:DNA replication initiation"/>
    <property type="evidence" value="ECO:0007669"/>
    <property type="project" value="TreeGrafter"/>
</dbReference>
<protein>
    <submittedName>
        <fullName evidence="2">CDC6</fullName>
    </submittedName>
</protein>
<dbReference type="EMBL" id="LVKB01000012">
    <property type="protein sequence ID" value="ORD97734.1"/>
    <property type="molecule type" value="Genomic_DNA"/>
</dbReference>
<dbReference type="GO" id="GO:0033314">
    <property type="term" value="P:mitotic DNA replication checkpoint signaling"/>
    <property type="evidence" value="ECO:0007669"/>
    <property type="project" value="TreeGrafter"/>
</dbReference>
<dbReference type="GO" id="GO:0005524">
    <property type="term" value="F:ATP binding"/>
    <property type="evidence" value="ECO:0007669"/>
    <property type="project" value="InterPro"/>
</dbReference>
<dbReference type="GO" id="GO:0005634">
    <property type="term" value="C:nucleus"/>
    <property type="evidence" value="ECO:0007669"/>
    <property type="project" value="TreeGrafter"/>
</dbReference>
<dbReference type="OrthoDB" id="1926878at2759"/>
<dbReference type="PANTHER" id="PTHR10763:SF26">
    <property type="entry name" value="CELL DIVISION CONTROL PROTEIN 6 HOMOLOG"/>
    <property type="match status" value="1"/>
</dbReference>
<dbReference type="PANTHER" id="PTHR10763">
    <property type="entry name" value="CELL DIVISION CONTROL PROTEIN 6-RELATED"/>
    <property type="match status" value="1"/>
</dbReference>
<dbReference type="InterPro" id="IPR002078">
    <property type="entry name" value="Sigma_54_int"/>
</dbReference>
<evidence type="ECO:0000313" key="3">
    <source>
        <dbReference type="Proteomes" id="UP000192356"/>
    </source>
</evidence>
<dbReference type="Gene3D" id="3.40.50.300">
    <property type="entry name" value="P-loop containing nucleotide triphosphate hydrolases"/>
    <property type="match status" value="1"/>
</dbReference>
<evidence type="ECO:0000259" key="1">
    <source>
        <dbReference type="Pfam" id="PF14532"/>
    </source>
</evidence>
<comment type="caution">
    <text evidence="2">The sequence shown here is derived from an EMBL/GenBank/DDBJ whole genome shotgun (WGS) entry which is preliminary data.</text>
</comment>
<dbReference type="Pfam" id="PF14532">
    <property type="entry name" value="Sigma54_activ_2"/>
    <property type="match status" value="1"/>
</dbReference>
<evidence type="ECO:0000313" key="2">
    <source>
        <dbReference type="EMBL" id="ORD97734.1"/>
    </source>
</evidence>